<dbReference type="Pfam" id="PF01670">
    <property type="entry name" value="Glyco_hydro_12"/>
    <property type="match status" value="2"/>
</dbReference>
<evidence type="ECO:0000313" key="3">
    <source>
        <dbReference type="EMBL" id="KZM21322.1"/>
    </source>
</evidence>
<dbReference type="InterPro" id="IPR002594">
    <property type="entry name" value="GH12"/>
</dbReference>
<name>A0A163AQ86_DIDRA</name>
<dbReference type="AlphaFoldDB" id="A0A163AQ86"/>
<evidence type="ECO:0000256" key="1">
    <source>
        <dbReference type="ARBA" id="ARBA00005519"/>
    </source>
</evidence>
<dbReference type="InterPro" id="IPR013320">
    <property type="entry name" value="ConA-like_dom_sf"/>
</dbReference>
<dbReference type="EMBL" id="JYNV01000248">
    <property type="protein sequence ID" value="KZM21322.1"/>
    <property type="molecule type" value="Genomic_DNA"/>
</dbReference>
<reference evidence="3 4" key="1">
    <citation type="journal article" date="2016" name="Sci. Rep.">
        <title>Draft genome sequencing and secretome analysis of fungal phytopathogen Ascochyta rabiei provides insight into the necrotrophic effector repertoire.</title>
        <authorList>
            <person name="Verma S."/>
            <person name="Gazara R.K."/>
            <person name="Nizam S."/>
            <person name="Parween S."/>
            <person name="Chattopadhyay D."/>
            <person name="Verma P.K."/>
        </authorList>
    </citation>
    <scope>NUCLEOTIDE SEQUENCE [LARGE SCALE GENOMIC DNA]</scope>
    <source>
        <strain evidence="3 4">ArDII</strain>
    </source>
</reference>
<keyword evidence="2" id="KW-0326">Glycosidase</keyword>
<evidence type="ECO:0000256" key="2">
    <source>
        <dbReference type="RuleBase" id="RU361163"/>
    </source>
</evidence>
<comment type="similarity">
    <text evidence="1 2">Belongs to the glycosyl hydrolase 12 (cellulase H) family.</text>
</comment>
<dbReference type="SUPFAM" id="SSF49899">
    <property type="entry name" value="Concanavalin A-like lectins/glucanases"/>
    <property type="match status" value="1"/>
</dbReference>
<comment type="caution">
    <text evidence="3">The sequence shown here is derived from an EMBL/GenBank/DDBJ whole genome shotgun (WGS) entry which is preliminary data.</text>
</comment>
<dbReference type="Gene3D" id="2.60.120.180">
    <property type="match status" value="1"/>
</dbReference>
<keyword evidence="2" id="KW-0624">Polysaccharide degradation</keyword>
<sequence length="200" mass="22028">MLFHLCALALLLTITTASLLASLIEPSVSHVRRQAAPLCSQYAYHAANGYEFNNNDWGRGSATSGSQCTTVDSTSSSGVKWPTTWNWQGGQNNLKSYANVGKQFSKGLIVGNIKSMLPRIQWDYQPRDGSSVDYELMVWLARIGCVYPIGNKVTTVNLAGFNWDLYVGPNGSMKVFSFIPADGSWKFSFNADIKVFLLPI</sequence>
<dbReference type="PANTHER" id="PTHR34002">
    <property type="entry name" value="BLR1656 PROTEIN"/>
    <property type="match status" value="1"/>
</dbReference>
<keyword evidence="2" id="KW-0119">Carbohydrate metabolism</keyword>
<dbReference type="OrthoDB" id="89349at2759"/>
<organism evidence="3 4">
    <name type="scientific">Didymella rabiei</name>
    <name type="common">Chickpea ascochyta blight fungus</name>
    <name type="synonym">Mycosphaerella rabiei</name>
    <dbReference type="NCBI Taxonomy" id="5454"/>
    <lineage>
        <taxon>Eukaryota</taxon>
        <taxon>Fungi</taxon>
        <taxon>Dikarya</taxon>
        <taxon>Ascomycota</taxon>
        <taxon>Pezizomycotina</taxon>
        <taxon>Dothideomycetes</taxon>
        <taxon>Pleosporomycetidae</taxon>
        <taxon>Pleosporales</taxon>
        <taxon>Pleosporineae</taxon>
        <taxon>Didymellaceae</taxon>
        <taxon>Ascochyta</taxon>
    </lineage>
</organism>
<keyword evidence="2" id="KW-0378">Hydrolase</keyword>
<dbReference type="STRING" id="5454.A0A163AQ86"/>
<evidence type="ECO:0000313" key="4">
    <source>
        <dbReference type="Proteomes" id="UP000076837"/>
    </source>
</evidence>
<dbReference type="GO" id="GO:0000272">
    <property type="term" value="P:polysaccharide catabolic process"/>
    <property type="evidence" value="ECO:0007669"/>
    <property type="project" value="UniProtKB-KW"/>
</dbReference>
<keyword evidence="4" id="KW-1185">Reference proteome</keyword>
<dbReference type="GO" id="GO:0008810">
    <property type="term" value="F:cellulase activity"/>
    <property type="evidence" value="ECO:0007669"/>
    <property type="project" value="InterPro"/>
</dbReference>
<dbReference type="PANTHER" id="PTHR34002:SF10">
    <property type="entry name" value="PUTATIVE-RELATED"/>
    <property type="match status" value="1"/>
</dbReference>
<dbReference type="InterPro" id="IPR013319">
    <property type="entry name" value="GH11/12"/>
</dbReference>
<dbReference type="Proteomes" id="UP000076837">
    <property type="component" value="Unassembled WGS sequence"/>
</dbReference>
<gene>
    <name evidence="3" type="ORF">ST47_g7538</name>
</gene>
<protein>
    <submittedName>
        <fullName evidence="3">Cellulase</fullName>
    </submittedName>
</protein>
<accession>A0A163AQ86</accession>
<proteinExistence type="inferred from homology"/>